<feature type="compositionally biased region" description="Polar residues" evidence="1">
    <location>
        <begin position="303"/>
        <end position="312"/>
    </location>
</feature>
<evidence type="ECO:0000313" key="3">
    <source>
        <dbReference type="Proteomes" id="UP001162483"/>
    </source>
</evidence>
<evidence type="ECO:0000313" key="2">
    <source>
        <dbReference type="EMBL" id="CAI9598685.1"/>
    </source>
</evidence>
<sequence length="434" mass="47557">MWSPSDMFQALSDRDSGYGEMGDPPPSLWRMVEDQVPPSERTEIRRILGEVAVDLSLDLHAEVEVLLELCREIRSSSPPSLQRPPSSCSVLADPPVIKDMVTQEIRMLLLSVRSKERHQGLDEDQALSKYNPKVVTYVMGPGRPESRAQSRESRWGRPMSASRAGDGRPLSSLSSGSSIEDDLEELKDKLKISDIDEVVRHLQSLLEEECQSLKKEIANLQELLEEDHLYAEEFQTPLPEPSLTELKEERRIIERDLQSDPPSLTPVQSKKQDVSQVSGGCKERSGAPDSSTDTRTSRITPTQADAVSSSPKTEQRHQEDTGSSLLHPAPTLTKGSGGIPSAGQELASDHPHKPANAPGSPGRLCRVYDPGRSIGLFTVNCVPADSSRSTRGMKPPDTLYVPAPPPPGSKATQRCQLCASVPQGEGEGCRTFHH</sequence>
<organism evidence="2 3">
    <name type="scientific">Staurois parvus</name>
    <dbReference type="NCBI Taxonomy" id="386267"/>
    <lineage>
        <taxon>Eukaryota</taxon>
        <taxon>Metazoa</taxon>
        <taxon>Chordata</taxon>
        <taxon>Craniata</taxon>
        <taxon>Vertebrata</taxon>
        <taxon>Euteleostomi</taxon>
        <taxon>Amphibia</taxon>
        <taxon>Batrachia</taxon>
        <taxon>Anura</taxon>
        <taxon>Neobatrachia</taxon>
        <taxon>Ranoidea</taxon>
        <taxon>Ranidae</taxon>
        <taxon>Staurois</taxon>
    </lineage>
</organism>
<proteinExistence type="predicted"/>
<dbReference type="PANTHER" id="PTHR28601:SF1">
    <property type="entry name" value="COILED-COIL DOMAIN-CONTAINING PROTEIN 24"/>
    <property type="match status" value="1"/>
</dbReference>
<comment type="caution">
    <text evidence="2">The sequence shown here is derived from an EMBL/GenBank/DDBJ whole genome shotgun (WGS) entry which is preliminary data.</text>
</comment>
<accession>A0ABN9FNR1</accession>
<feature type="compositionally biased region" description="Polar residues" evidence="1">
    <location>
        <begin position="260"/>
        <end position="278"/>
    </location>
</feature>
<feature type="compositionally biased region" description="Basic and acidic residues" evidence="1">
    <location>
        <begin position="144"/>
        <end position="155"/>
    </location>
</feature>
<evidence type="ECO:0000256" key="1">
    <source>
        <dbReference type="SAM" id="MobiDB-lite"/>
    </source>
</evidence>
<feature type="region of interest" description="Disordered" evidence="1">
    <location>
        <begin position="137"/>
        <end position="177"/>
    </location>
</feature>
<feature type="region of interest" description="Disordered" evidence="1">
    <location>
        <begin position="1"/>
        <end position="26"/>
    </location>
</feature>
<reference evidence="2" key="1">
    <citation type="submission" date="2023-05" db="EMBL/GenBank/DDBJ databases">
        <authorList>
            <person name="Stuckert A."/>
        </authorList>
    </citation>
    <scope>NUCLEOTIDE SEQUENCE</scope>
</reference>
<feature type="region of interest" description="Disordered" evidence="1">
    <location>
        <begin position="256"/>
        <end position="364"/>
    </location>
</feature>
<feature type="compositionally biased region" description="Low complexity" evidence="1">
    <location>
        <begin position="167"/>
        <end position="177"/>
    </location>
</feature>
<dbReference type="PANTHER" id="PTHR28601">
    <property type="entry name" value="COILED-COIL DOMAIN-CONTAINING PROTEIN 24"/>
    <property type="match status" value="1"/>
</dbReference>
<dbReference type="Pfam" id="PF15669">
    <property type="entry name" value="CCDC24"/>
    <property type="match status" value="1"/>
</dbReference>
<feature type="compositionally biased region" description="Low complexity" evidence="1">
    <location>
        <begin position="288"/>
        <end position="302"/>
    </location>
</feature>
<gene>
    <name evidence="2" type="ORF">SPARVUS_LOCUS12430533</name>
</gene>
<evidence type="ECO:0008006" key="4">
    <source>
        <dbReference type="Google" id="ProtNLM"/>
    </source>
</evidence>
<dbReference type="EMBL" id="CATNWA010017188">
    <property type="protein sequence ID" value="CAI9598685.1"/>
    <property type="molecule type" value="Genomic_DNA"/>
</dbReference>
<dbReference type="InterPro" id="IPR031367">
    <property type="entry name" value="CCDC24"/>
</dbReference>
<feature type="non-terminal residue" evidence="2">
    <location>
        <position position="434"/>
    </location>
</feature>
<protein>
    <recommendedName>
        <fullName evidence="4">Coiled-coil domain-containing protein 24</fullName>
    </recommendedName>
</protein>
<keyword evidence="3" id="KW-1185">Reference proteome</keyword>
<dbReference type="Proteomes" id="UP001162483">
    <property type="component" value="Unassembled WGS sequence"/>
</dbReference>
<name>A0ABN9FNR1_9NEOB</name>